<dbReference type="AlphaFoldDB" id="A0A919L3T0"/>
<name>A0A919L3T0_9ACTN</name>
<evidence type="ECO:0000313" key="3">
    <source>
        <dbReference type="Proteomes" id="UP000603708"/>
    </source>
</evidence>
<protein>
    <submittedName>
        <fullName evidence="2">Uncharacterized protein</fullName>
    </submittedName>
</protein>
<dbReference type="Proteomes" id="UP000603708">
    <property type="component" value="Unassembled WGS sequence"/>
</dbReference>
<comment type="caution">
    <text evidence="2">The sequence shown here is derived from an EMBL/GenBank/DDBJ whole genome shotgun (WGS) entry which is preliminary data.</text>
</comment>
<keyword evidence="3" id="KW-1185">Reference proteome</keyword>
<feature type="compositionally biased region" description="Basic residues" evidence="1">
    <location>
        <begin position="1"/>
        <end position="14"/>
    </location>
</feature>
<organism evidence="2 3">
    <name type="scientific">Streptomyces sulfonofaciens</name>
    <dbReference type="NCBI Taxonomy" id="68272"/>
    <lineage>
        <taxon>Bacteria</taxon>
        <taxon>Bacillati</taxon>
        <taxon>Actinomycetota</taxon>
        <taxon>Actinomycetes</taxon>
        <taxon>Kitasatosporales</taxon>
        <taxon>Streptomycetaceae</taxon>
        <taxon>Streptomyces</taxon>
    </lineage>
</organism>
<evidence type="ECO:0000313" key="2">
    <source>
        <dbReference type="EMBL" id="GHH82903.1"/>
    </source>
</evidence>
<gene>
    <name evidence="2" type="ORF">GCM10018793_43650</name>
</gene>
<reference evidence="2" key="2">
    <citation type="submission" date="2020-09" db="EMBL/GenBank/DDBJ databases">
        <authorList>
            <person name="Sun Q."/>
            <person name="Ohkuma M."/>
        </authorList>
    </citation>
    <scope>NUCLEOTIDE SEQUENCE</scope>
    <source>
        <strain evidence="2">JCM 5069</strain>
    </source>
</reference>
<evidence type="ECO:0000256" key="1">
    <source>
        <dbReference type="SAM" id="MobiDB-lite"/>
    </source>
</evidence>
<feature type="compositionally biased region" description="Basic and acidic residues" evidence="1">
    <location>
        <begin position="39"/>
        <end position="48"/>
    </location>
</feature>
<accession>A0A919L3T0</accession>
<dbReference type="EMBL" id="BNCD01000013">
    <property type="protein sequence ID" value="GHH82903.1"/>
    <property type="molecule type" value="Genomic_DNA"/>
</dbReference>
<reference evidence="2" key="1">
    <citation type="journal article" date="2014" name="Int. J. Syst. Evol. Microbiol.">
        <title>Complete genome sequence of Corynebacterium casei LMG S-19264T (=DSM 44701T), isolated from a smear-ripened cheese.</title>
        <authorList>
            <consortium name="US DOE Joint Genome Institute (JGI-PGF)"/>
            <person name="Walter F."/>
            <person name="Albersmeier A."/>
            <person name="Kalinowski J."/>
            <person name="Ruckert C."/>
        </authorList>
    </citation>
    <scope>NUCLEOTIDE SEQUENCE</scope>
    <source>
        <strain evidence="2">JCM 5069</strain>
    </source>
</reference>
<proteinExistence type="predicted"/>
<sequence length="122" mass="13118">MHGRAHGRDRRKGRGGPGPDRSDKDWRGICGGRYGLRPGRPDRGRALPDVRSWPGPRYDAFPGMLPMRLRGLVRCCGGTGPVQGQDSTGSNTCPSRTWRTCVAHSASVVTEVSSAGTANTMK</sequence>
<feature type="region of interest" description="Disordered" evidence="1">
    <location>
        <begin position="1"/>
        <end position="57"/>
    </location>
</feature>